<dbReference type="VEuPathDB" id="FungiDB:MELLADRAFT_113625"/>
<protein>
    <recommendedName>
        <fullName evidence="2">No apical meristem-associated C-terminal domain-containing protein</fullName>
    </recommendedName>
</protein>
<feature type="region of interest" description="Disordered" evidence="1">
    <location>
        <begin position="147"/>
        <end position="188"/>
    </location>
</feature>
<sequence>MDAKETFLAETGENFTLEHCWVILRDTKKFQDTSENTLAPFPSSPTSSKISNTMSATPSNTSQVPKRPSGTKTAKKEAASSKTQEELDRAVLQASEKLADAVAEKGIAIHDLSESRIMMEDPEKMSGHRREWYQMKQEEIMGRYKKVKTNHQTKSETSQTDGDLQTDLDLQTESESQTNQTDGHWDKE</sequence>
<evidence type="ECO:0000313" key="3">
    <source>
        <dbReference type="EMBL" id="EGF98332.1"/>
    </source>
</evidence>
<dbReference type="Proteomes" id="UP000001072">
    <property type="component" value="Unassembled WGS sequence"/>
</dbReference>
<keyword evidence="4" id="KW-1185">Reference proteome</keyword>
<feature type="compositionally biased region" description="Polar residues" evidence="1">
    <location>
        <begin position="44"/>
        <end position="64"/>
    </location>
</feature>
<dbReference type="OrthoDB" id="2497879at2759"/>
<accession>F4SAI6</accession>
<feature type="region of interest" description="Disordered" evidence="1">
    <location>
        <begin position="32"/>
        <end position="88"/>
    </location>
</feature>
<dbReference type="InterPro" id="IPR029466">
    <property type="entry name" value="NAM-associated_C"/>
</dbReference>
<feature type="domain" description="No apical meristem-associated C-terminal" evidence="2">
    <location>
        <begin position="15"/>
        <end position="140"/>
    </location>
</feature>
<dbReference type="EMBL" id="GL883178">
    <property type="protein sequence ID" value="EGF98332.1"/>
    <property type="molecule type" value="Genomic_DNA"/>
</dbReference>
<dbReference type="Pfam" id="PF14303">
    <property type="entry name" value="NAM-associated"/>
    <property type="match status" value="1"/>
</dbReference>
<evidence type="ECO:0000256" key="1">
    <source>
        <dbReference type="SAM" id="MobiDB-lite"/>
    </source>
</evidence>
<dbReference type="KEGG" id="mlr:MELLADRAFT_113625"/>
<dbReference type="RefSeq" id="XP_007418394.1">
    <property type="nucleotide sequence ID" value="XM_007418332.1"/>
</dbReference>
<dbReference type="GeneID" id="18925041"/>
<reference evidence="4" key="1">
    <citation type="journal article" date="2011" name="Proc. Natl. Acad. Sci. U.S.A.">
        <title>Obligate biotrophy features unraveled by the genomic analysis of rust fungi.</title>
        <authorList>
            <person name="Duplessis S."/>
            <person name="Cuomo C.A."/>
            <person name="Lin Y.-C."/>
            <person name="Aerts A."/>
            <person name="Tisserant E."/>
            <person name="Veneault-Fourrey C."/>
            <person name="Joly D.L."/>
            <person name="Hacquard S."/>
            <person name="Amselem J."/>
            <person name="Cantarel B.L."/>
            <person name="Chiu R."/>
            <person name="Coutinho P.M."/>
            <person name="Feau N."/>
            <person name="Field M."/>
            <person name="Frey P."/>
            <person name="Gelhaye E."/>
            <person name="Goldberg J."/>
            <person name="Grabherr M.G."/>
            <person name="Kodira C.D."/>
            <person name="Kohler A."/>
            <person name="Kuees U."/>
            <person name="Lindquist E.A."/>
            <person name="Lucas S.M."/>
            <person name="Mago R."/>
            <person name="Mauceli E."/>
            <person name="Morin E."/>
            <person name="Murat C."/>
            <person name="Pangilinan J.L."/>
            <person name="Park R."/>
            <person name="Pearson M."/>
            <person name="Quesneville H."/>
            <person name="Rouhier N."/>
            <person name="Sakthikumar S."/>
            <person name="Salamov A.A."/>
            <person name="Schmutz J."/>
            <person name="Selles B."/>
            <person name="Shapiro H."/>
            <person name="Tanguay P."/>
            <person name="Tuskan G.A."/>
            <person name="Henrissat B."/>
            <person name="Van de Peer Y."/>
            <person name="Rouze P."/>
            <person name="Ellis J.G."/>
            <person name="Dodds P.N."/>
            <person name="Schein J.E."/>
            <person name="Zhong S."/>
            <person name="Hamelin R.C."/>
            <person name="Grigoriev I.V."/>
            <person name="Szabo L.J."/>
            <person name="Martin F."/>
        </authorList>
    </citation>
    <scope>NUCLEOTIDE SEQUENCE [LARGE SCALE GENOMIC DNA]</scope>
    <source>
        <strain evidence="4">98AG31 / pathotype 3-4-7</strain>
    </source>
</reference>
<feature type="compositionally biased region" description="Polar residues" evidence="1">
    <location>
        <begin position="173"/>
        <end position="182"/>
    </location>
</feature>
<organism evidence="4">
    <name type="scientific">Melampsora larici-populina (strain 98AG31 / pathotype 3-4-7)</name>
    <name type="common">Poplar leaf rust fungus</name>
    <dbReference type="NCBI Taxonomy" id="747676"/>
    <lineage>
        <taxon>Eukaryota</taxon>
        <taxon>Fungi</taxon>
        <taxon>Dikarya</taxon>
        <taxon>Basidiomycota</taxon>
        <taxon>Pucciniomycotina</taxon>
        <taxon>Pucciniomycetes</taxon>
        <taxon>Pucciniales</taxon>
        <taxon>Melampsoraceae</taxon>
        <taxon>Melampsora</taxon>
    </lineage>
</organism>
<proteinExistence type="predicted"/>
<evidence type="ECO:0000259" key="2">
    <source>
        <dbReference type="Pfam" id="PF14303"/>
    </source>
</evidence>
<evidence type="ECO:0000313" key="4">
    <source>
        <dbReference type="Proteomes" id="UP000001072"/>
    </source>
</evidence>
<gene>
    <name evidence="3" type="ORF">MELLADRAFT_113625</name>
</gene>
<dbReference type="InParanoid" id="F4SAI6"/>
<dbReference type="AlphaFoldDB" id="F4SAI6"/>
<dbReference type="HOGENOM" id="CLU_1441350_0_0_1"/>
<name>F4SAI6_MELLP</name>
<feature type="compositionally biased region" description="Basic and acidic residues" evidence="1">
    <location>
        <begin position="74"/>
        <end position="88"/>
    </location>
</feature>